<evidence type="ECO:0000313" key="2">
    <source>
        <dbReference type="EMBL" id="PIR95566.1"/>
    </source>
</evidence>
<gene>
    <name evidence="2" type="ORF">COT93_01705</name>
</gene>
<dbReference type="InterPro" id="IPR004860">
    <property type="entry name" value="LAGLIDADG_dom"/>
</dbReference>
<reference evidence="3" key="1">
    <citation type="submission" date="2017-09" db="EMBL/GenBank/DDBJ databases">
        <title>Depth-based differentiation of microbial function through sediment-hosted aquifers and enrichment of novel symbionts in the deep terrestrial subsurface.</title>
        <authorList>
            <person name="Probst A.J."/>
            <person name="Ladd B."/>
            <person name="Jarett J.K."/>
            <person name="Geller-Mcgrath D.E."/>
            <person name="Sieber C.M.K."/>
            <person name="Emerson J.B."/>
            <person name="Anantharaman K."/>
            <person name="Thomas B.C."/>
            <person name="Malmstrom R."/>
            <person name="Stieglmeier M."/>
            <person name="Klingl A."/>
            <person name="Woyke T."/>
            <person name="Ryan C.M."/>
            <person name="Banfield J.F."/>
        </authorList>
    </citation>
    <scope>NUCLEOTIDE SEQUENCE [LARGE SCALE GENOMIC DNA]</scope>
</reference>
<protein>
    <recommendedName>
        <fullName evidence="1">Homing endonuclease LAGLIDADG domain-containing protein</fullName>
    </recommendedName>
</protein>
<dbReference type="GO" id="GO:0004519">
    <property type="term" value="F:endonuclease activity"/>
    <property type="evidence" value="ECO:0007669"/>
    <property type="project" value="InterPro"/>
</dbReference>
<dbReference type="Proteomes" id="UP000229972">
    <property type="component" value="Unassembled WGS sequence"/>
</dbReference>
<accession>A0A2H0V8Z1</accession>
<proteinExistence type="predicted"/>
<dbReference type="InterPro" id="IPR051289">
    <property type="entry name" value="LAGLIDADG_Endonuclease"/>
</dbReference>
<dbReference type="PANTHER" id="PTHR36181">
    <property type="entry name" value="INTRON-ENCODED ENDONUCLEASE AI3-RELATED"/>
    <property type="match status" value="1"/>
</dbReference>
<comment type="caution">
    <text evidence="2">The sequence shown here is derived from an EMBL/GenBank/DDBJ whole genome shotgun (WGS) entry which is preliminary data.</text>
</comment>
<name>A0A2H0V8Z1_9BACT</name>
<dbReference type="PANTHER" id="PTHR36181:SF4">
    <property type="entry name" value="LAGLIDADG ENDONUCLEASE"/>
    <property type="match status" value="1"/>
</dbReference>
<dbReference type="InterPro" id="IPR027434">
    <property type="entry name" value="Homing_endonucl"/>
</dbReference>
<evidence type="ECO:0000313" key="3">
    <source>
        <dbReference type="Proteomes" id="UP000229972"/>
    </source>
</evidence>
<dbReference type="Pfam" id="PF00961">
    <property type="entry name" value="LAGLIDADG_1"/>
    <property type="match status" value="1"/>
</dbReference>
<dbReference type="AlphaFoldDB" id="A0A2H0V8Z1"/>
<evidence type="ECO:0000259" key="1">
    <source>
        <dbReference type="Pfam" id="PF00961"/>
    </source>
</evidence>
<dbReference type="EMBL" id="PFAL01000016">
    <property type="protein sequence ID" value="PIR95566.1"/>
    <property type="molecule type" value="Genomic_DNA"/>
</dbReference>
<organism evidence="2 3">
    <name type="scientific">Candidatus Falkowbacteria bacterium CG10_big_fil_rev_8_21_14_0_10_37_18</name>
    <dbReference type="NCBI Taxonomy" id="1974562"/>
    <lineage>
        <taxon>Bacteria</taxon>
        <taxon>Candidatus Falkowiibacteriota</taxon>
    </lineage>
</organism>
<feature type="domain" description="Homing endonuclease LAGLIDADG" evidence="1">
    <location>
        <begin position="7"/>
        <end position="111"/>
    </location>
</feature>
<sequence length="166" mass="19539">MLDPNYIVGFVDGEGCFSITVNRHKGRKLPEIRLLFEIEVREDDEEIIRQIQEVLRCGNIYRLDYARYEKWRAHVKYKVSDFTSIKNKIIPFFQKHPLHAKKQFQFQRFCLVAKMMEQKIHLSPEGVKKIIQIRHKDSLDALDAHVQPRRIKSGDRCDIGLGSDGD</sequence>
<dbReference type="SUPFAM" id="SSF55608">
    <property type="entry name" value="Homing endonucleases"/>
    <property type="match status" value="1"/>
</dbReference>
<dbReference type="Gene3D" id="3.10.28.10">
    <property type="entry name" value="Homing endonucleases"/>
    <property type="match status" value="1"/>
</dbReference>